<feature type="domain" description="Rab-GAP TBC" evidence="2">
    <location>
        <begin position="127"/>
        <end position="415"/>
    </location>
</feature>
<dbReference type="OrthoDB" id="27140at2759"/>
<accession>A0A1Y2AQF6</accession>
<dbReference type="PANTHER" id="PTHR22957:SF27">
    <property type="entry name" value="TBC1 DOMAIN FAMILY MEMBER 13"/>
    <property type="match status" value="1"/>
</dbReference>
<name>A0A1Y2AQF6_9FUNG</name>
<dbReference type="PANTHER" id="PTHR22957">
    <property type="entry name" value="TBC1 DOMAIN FAMILY MEMBER GTPASE-ACTIVATING PROTEIN"/>
    <property type="match status" value="1"/>
</dbReference>
<comment type="caution">
    <text evidence="3">The sequence shown here is derived from an EMBL/GenBank/DDBJ whole genome shotgun (WGS) entry which is preliminary data.</text>
</comment>
<gene>
    <name evidence="3" type="ORF">LY90DRAFT_514452</name>
</gene>
<dbReference type="InterPro" id="IPR000195">
    <property type="entry name" value="Rab-GAP-TBC_dom"/>
</dbReference>
<dbReference type="Pfam" id="PF00566">
    <property type="entry name" value="RabGAP-TBC"/>
    <property type="match status" value="2"/>
</dbReference>
<organism evidence="3 4">
    <name type="scientific">Neocallimastix californiae</name>
    <dbReference type="NCBI Taxonomy" id="1754190"/>
    <lineage>
        <taxon>Eukaryota</taxon>
        <taxon>Fungi</taxon>
        <taxon>Fungi incertae sedis</taxon>
        <taxon>Chytridiomycota</taxon>
        <taxon>Chytridiomycota incertae sedis</taxon>
        <taxon>Neocallimastigomycetes</taxon>
        <taxon>Neocallimastigales</taxon>
        <taxon>Neocallimastigaceae</taxon>
        <taxon>Neocallimastix</taxon>
    </lineage>
</organism>
<sequence>MSNYKERVELFENIINHKVEYSISEFRKLCFKGIPKNNHIKATSWKNLLYNNEIKILFIFIYFSNEIIYENIKILLNYISLDEYNQWETQKNEKRKSYYDFVKELIIDPSWEEIINAKREIVAVEDHPLNEAPTSKWSTYFSELNILEQIDKDARRTLPDIGFFQFPIKYNNDVIEENKKLGNVEPFLGIPIFKRRSLFSRLEHKIKDDDFGARSHKLPSDSNNEQINLKNKEDNEYDLHWEALERILFIYAKLNPGIGYIQGMNEILGPLYYVLANDIGIDQLHAEADTFYLFTNLMSIFRDHFIRNLDSVGVKSRAVKNEMTMENIVKLRPQDEPQAKKTTGKRIIGNETGIGQSMLRLYKRIEMRDREVFLHLKSKKILPAFFAFRWLSVLLTQEFNLPDILRIWDSLLSDINLDIFNETQMEKRKRDGKFDFLIELCCAMLICVRNQIIQGNSSDIIKLLQNYPIQDVNIILQVAYKFFERPLQLRITPEQIQQRQDYLKQKRLQQEQQQQRDARVEEVTNQIRNSISSLETKLQNLDFSKMFNQVSEKFNSITSPITAETPTSMTDLNNAYETASNRISGWFKTGSSALTNAFNTMMSINDSDYDSDASSRSSRSSSLYHMNGNVNGNANGSPKPTMKRNSQGPTVPKRTSFYGNRNMANRVQNKLATEGATGAESNNETVPMMKSMEEPQSLGEEQGHHHNHSHSHSHGHVHRQSHGSFSSTTPGFTAVQPLPEAEPMTPAVK</sequence>
<dbReference type="PROSITE" id="PS50086">
    <property type="entry name" value="TBC_RABGAP"/>
    <property type="match status" value="1"/>
</dbReference>
<dbReference type="Proteomes" id="UP000193920">
    <property type="component" value="Unassembled WGS sequence"/>
</dbReference>
<dbReference type="Gene3D" id="1.10.472.80">
    <property type="entry name" value="Ypt/Rab-GAP domain of gyp1p, domain 3"/>
    <property type="match status" value="1"/>
</dbReference>
<evidence type="ECO:0000313" key="4">
    <source>
        <dbReference type="Proteomes" id="UP000193920"/>
    </source>
</evidence>
<dbReference type="STRING" id="1754190.A0A1Y2AQF6"/>
<evidence type="ECO:0000256" key="1">
    <source>
        <dbReference type="SAM" id="MobiDB-lite"/>
    </source>
</evidence>
<dbReference type="GO" id="GO:0005096">
    <property type="term" value="F:GTPase activator activity"/>
    <property type="evidence" value="ECO:0007669"/>
    <property type="project" value="TreeGrafter"/>
</dbReference>
<dbReference type="SUPFAM" id="SSF47923">
    <property type="entry name" value="Ypt/Rab-GAP domain of gyp1p"/>
    <property type="match status" value="2"/>
</dbReference>
<evidence type="ECO:0000313" key="3">
    <source>
        <dbReference type="EMBL" id="ORY24716.1"/>
    </source>
</evidence>
<protein>
    <submittedName>
        <fullName evidence="3">RabGAP/TBC</fullName>
    </submittedName>
</protein>
<dbReference type="InterPro" id="IPR035969">
    <property type="entry name" value="Rab-GAP_TBC_sf"/>
</dbReference>
<dbReference type="AlphaFoldDB" id="A0A1Y2AQF6"/>
<feature type="compositionally biased region" description="Polar residues" evidence="1">
    <location>
        <begin position="628"/>
        <end position="649"/>
    </location>
</feature>
<evidence type="ECO:0000259" key="2">
    <source>
        <dbReference type="PROSITE" id="PS50086"/>
    </source>
</evidence>
<feature type="compositionally biased region" description="Low complexity" evidence="1">
    <location>
        <begin position="612"/>
        <end position="622"/>
    </location>
</feature>
<feature type="region of interest" description="Disordered" evidence="1">
    <location>
        <begin position="692"/>
        <end position="749"/>
    </location>
</feature>
<feature type="region of interest" description="Disordered" evidence="1">
    <location>
        <begin position="608"/>
        <end position="662"/>
    </location>
</feature>
<feature type="compositionally biased region" description="Basic residues" evidence="1">
    <location>
        <begin position="705"/>
        <end position="721"/>
    </location>
</feature>
<dbReference type="GO" id="GO:0006886">
    <property type="term" value="P:intracellular protein transport"/>
    <property type="evidence" value="ECO:0007669"/>
    <property type="project" value="TreeGrafter"/>
</dbReference>
<keyword evidence="4" id="KW-1185">Reference proteome</keyword>
<reference evidence="3 4" key="1">
    <citation type="submission" date="2016-08" db="EMBL/GenBank/DDBJ databases">
        <title>A Parts List for Fungal Cellulosomes Revealed by Comparative Genomics.</title>
        <authorList>
            <consortium name="DOE Joint Genome Institute"/>
            <person name="Haitjema C.H."/>
            <person name="Gilmore S.P."/>
            <person name="Henske J.K."/>
            <person name="Solomon K.V."/>
            <person name="De Groot R."/>
            <person name="Kuo A."/>
            <person name="Mondo S.J."/>
            <person name="Salamov A.A."/>
            <person name="Labutti K."/>
            <person name="Zhao Z."/>
            <person name="Chiniquy J."/>
            <person name="Barry K."/>
            <person name="Brewer H.M."/>
            <person name="Purvine S.O."/>
            <person name="Wright A.T."/>
            <person name="Boxma B."/>
            <person name="Van Alen T."/>
            <person name="Hackstein J.H."/>
            <person name="Baker S.E."/>
            <person name="Grigoriev I.V."/>
            <person name="O'Malley M.A."/>
        </authorList>
    </citation>
    <scope>NUCLEOTIDE SEQUENCE [LARGE SCALE GENOMIC DNA]</scope>
    <source>
        <strain evidence="3 4">G1</strain>
    </source>
</reference>
<proteinExistence type="predicted"/>
<dbReference type="Gene3D" id="1.10.8.270">
    <property type="entry name" value="putative rabgap domain of human tbc1 domain family member 14 like domains"/>
    <property type="match status" value="1"/>
</dbReference>
<dbReference type="EMBL" id="MCOG01000219">
    <property type="protein sequence ID" value="ORY24716.1"/>
    <property type="molecule type" value="Genomic_DNA"/>
</dbReference>
<dbReference type="SMART" id="SM00164">
    <property type="entry name" value="TBC"/>
    <property type="match status" value="1"/>
</dbReference>